<proteinExistence type="predicted"/>
<reference evidence="2 3" key="1">
    <citation type="submission" date="2016-09" db="EMBL/GenBank/DDBJ databases">
        <authorList>
            <person name="Capua I."/>
            <person name="De Benedictis P."/>
            <person name="Joannis T."/>
            <person name="Lombin L.H."/>
            <person name="Cattoli G."/>
        </authorList>
    </citation>
    <scope>NUCLEOTIDE SEQUENCE [LARGE SCALE GENOMIC DNA]</scope>
    <source>
        <strain evidence="2 3">NIO-1002</strain>
    </source>
</reference>
<evidence type="ECO:0000313" key="2">
    <source>
        <dbReference type="EMBL" id="SDC53404.1"/>
    </source>
</evidence>
<dbReference type="OrthoDB" id="5082788at2"/>
<protein>
    <submittedName>
        <fullName evidence="2">Uncharacterized protein</fullName>
    </submittedName>
</protein>
<dbReference type="Proteomes" id="UP000183203">
    <property type="component" value="Unassembled WGS sequence"/>
</dbReference>
<evidence type="ECO:0000256" key="1">
    <source>
        <dbReference type="SAM" id="MobiDB-lite"/>
    </source>
</evidence>
<organism evidence="2 3">
    <name type="scientific">Microbacterium enclense</name>
    <dbReference type="NCBI Taxonomy" id="993073"/>
    <lineage>
        <taxon>Bacteria</taxon>
        <taxon>Bacillati</taxon>
        <taxon>Actinomycetota</taxon>
        <taxon>Actinomycetes</taxon>
        <taxon>Micrococcales</taxon>
        <taxon>Microbacteriaceae</taxon>
        <taxon>Microbacterium</taxon>
    </lineage>
</organism>
<dbReference type="AlphaFoldDB" id="A0A1G6MDQ8"/>
<dbReference type="EMBL" id="FMYG01000005">
    <property type="protein sequence ID" value="SDC53404.1"/>
    <property type="molecule type" value="Genomic_DNA"/>
</dbReference>
<dbReference type="RefSeq" id="WP_139168092.1">
    <property type="nucleotide sequence ID" value="NZ_FMYG01000005.1"/>
</dbReference>
<accession>A0A1G6MDQ8</accession>
<name>A0A1G6MDQ8_9MICO</name>
<evidence type="ECO:0000313" key="3">
    <source>
        <dbReference type="Proteomes" id="UP000183203"/>
    </source>
</evidence>
<sequence>MSPSIERLMISVGGVTYALAPTEHVDDLKAEITHQVRSGGGFVDVTIDDGQRLSFLITPASTVTIAAKTVHLDIDGADGQGDESWGAGAPITYDGDSPYDLI</sequence>
<gene>
    <name evidence="2" type="ORF">SAMN05216418_2471</name>
</gene>
<feature type="region of interest" description="Disordered" evidence="1">
    <location>
        <begin position="79"/>
        <end position="102"/>
    </location>
</feature>